<keyword evidence="1" id="KW-1133">Transmembrane helix</keyword>
<feature type="transmembrane region" description="Helical" evidence="1">
    <location>
        <begin position="157"/>
        <end position="177"/>
    </location>
</feature>
<gene>
    <name evidence="2" type="ORF">LXN57_05635</name>
</gene>
<name>A0ABT0XTF3_9ACTN</name>
<keyword evidence="1" id="KW-0472">Membrane</keyword>
<evidence type="ECO:0000256" key="1">
    <source>
        <dbReference type="SAM" id="Phobius"/>
    </source>
</evidence>
<keyword evidence="1" id="KW-0812">Transmembrane</keyword>
<feature type="transmembrane region" description="Helical" evidence="1">
    <location>
        <begin position="94"/>
        <end position="117"/>
    </location>
</feature>
<dbReference type="RefSeq" id="WP_251796919.1">
    <property type="nucleotide sequence ID" value="NZ_JAMQOL010000006.1"/>
</dbReference>
<dbReference type="Proteomes" id="UP001523216">
    <property type="component" value="Unassembled WGS sequence"/>
</dbReference>
<keyword evidence="3" id="KW-1185">Reference proteome</keyword>
<organism evidence="2 3">
    <name type="scientific">Paractinoplanes hotanensis</name>
    <dbReference type="NCBI Taxonomy" id="2906497"/>
    <lineage>
        <taxon>Bacteria</taxon>
        <taxon>Bacillati</taxon>
        <taxon>Actinomycetota</taxon>
        <taxon>Actinomycetes</taxon>
        <taxon>Micromonosporales</taxon>
        <taxon>Micromonosporaceae</taxon>
        <taxon>Paractinoplanes</taxon>
    </lineage>
</organism>
<accession>A0ABT0XTF3</accession>
<evidence type="ECO:0000313" key="2">
    <source>
        <dbReference type="EMBL" id="MCM4077046.1"/>
    </source>
</evidence>
<dbReference type="EMBL" id="JAMQOL010000006">
    <property type="protein sequence ID" value="MCM4077046.1"/>
    <property type="molecule type" value="Genomic_DNA"/>
</dbReference>
<feature type="transmembrane region" description="Helical" evidence="1">
    <location>
        <begin position="32"/>
        <end position="52"/>
    </location>
</feature>
<reference evidence="2 3" key="1">
    <citation type="submission" date="2022-06" db="EMBL/GenBank/DDBJ databases">
        <title>Actinoplanes abujensis sp. nov., isolated from Nigerian arid soil.</title>
        <authorList>
            <person name="Ding P."/>
        </authorList>
    </citation>
    <scope>NUCLEOTIDE SEQUENCE [LARGE SCALE GENOMIC DNA]</scope>
    <source>
        <strain evidence="3">TRM88002</strain>
    </source>
</reference>
<feature type="transmembrane region" description="Helical" evidence="1">
    <location>
        <begin position="183"/>
        <end position="202"/>
    </location>
</feature>
<feature type="transmembrane region" description="Helical" evidence="1">
    <location>
        <begin position="243"/>
        <end position="266"/>
    </location>
</feature>
<proteinExistence type="predicted"/>
<evidence type="ECO:0000313" key="3">
    <source>
        <dbReference type="Proteomes" id="UP001523216"/>
    </source>
</evidence>
<evidence type="ECO:0008006" key="4">
    <source>
        <dbReference type="Google" id="ProtNLM"/>
    </source>
</evidence>
<protein>
    <recommendedName>
        <fullName evidence="4">Succinate dehydrogenase membrane anchor subunit</fullName>
    </recommendedName>
</protein>
<comment type="caution">
    <text evidence="2">The sequence shown here is derived from an EMBL/GenBank/DDBJ whole genome shotgun (WGS) entry which is preliminary data.</text>
</comment>
<sequence length="273" mass="31248">MTTTATKPGVGPSGPHKPRAAITAKTLRTDRWWLAPLITFVGLGAWVTYATVRVFMHDYYFVEAYHYLTPFYSPCLTDRCVEGSALFGTPLPSWWILPEAAFTLPFLLLFRLTCYYYRKAYYRAFWLSPPACAVPDGHAKYTGETRFPLIFQNAHRYAFYAAMIISLINTYDAIIAFRSGDSFGFGLGNIILVGNVVMLWLYTLSCHSCRHIAGGRLKHFSKHPVRYRIWTFVSKLNVRHMQLAWITLGTLALTDFYIMALELGWFSDLRFVG</sequence>